<feature type="transmembrane region" description="Helical" evidence="5">
    <location>
        <begin position="231"/>
        <end position="248"/>
    </location>
</feature>
<dbReference type="GO" id="GO:0016020">
    <property type="term" value="C:membrane"/>
    <property type="evidence" value="ECO:0007669"/>
    <property type="project" value="UniProtKB-SubCell"/>
</dbReference>
<evidence type="ECO:0000313" key="7">
    <source>
        <dbReference type="EMBL" id="TNN08699.1"/>
    </source>
</evidence>
<keyword evidence="4 5" id="KW-0472">Membrane</keyword>
<organism evidence="7 8">
    <name type="scientific">Schistosoma japonicum</name>
    <name type="common">Blood fluke</name>
    <dbReference type="NCBI Taxonomy" id="6182"/>
    <lineage>
        <taxon>Eukaryota</taxon>
        <taxon>Metazoa</taxon>
        <taxon>Spiralia</taxon>
        <taxon>Lophotrochozoa</taxon>
        <taxon>Platyhelminthes</taxon>
        <taxon>Trematoda</taxon>
        <taxon>Digenea</taxon>
        <taxon>Strigeidida</taxon>
        <taxon>Schistosomatoidea</taxon>
        <taxon>Schistosomatidae</taxon>
        <taxon>Schistosoma</taxon>
    </lineage>
</organism>
<dbReference type="PANTHER" id="PTHR45698:SF1">
    <property type="entry name" value="TRACE AMINE-ASSOCIATED RECEPTOR 13C-LIKE"/>
    <property type="match status" value="1"/>
</dbReference>
<dbReference type="AlphaFoldDB" id="A0A4Z2CWS4"/>
<feature type="transmembrane region" description="Helical" evidence="5">
    <location>
        <begin position="178"/>
        <end position="204"/>
    </location>
</feature>
<accession>A0A4Z2CWS4</accession>
<dbReference type="InterPro" id="IPR000276">
    <property type="entry name" value="GPCR_Rhodpsn"/>
</dbReference>
<evidence type="ECO:0000259" key="6">
    <source>
        <dbReference type="PROSITE" id="PS50262"/>
    </source>
</evidence>
<name>A0A4Z2CWS4_SCHJA</name>
<dbReference type="Pfam" id="PF00001">
    <property type="entry name" value="7tm_1"/>
    <property type="match status" value="1"/>
</dbReference>
<comment type="caution">
    <text evidence="7">The sequence shown here is derived from an EMBL/GenBank/DDBJ whole genome shotgun (WGS) entry which is preliminary data.</text>
</comment>
<evidence type="ECO:0000256" key="4">
    <source>
        <dbReference type="ARBA" id="ARBA00023136"/>
    </source>
</evidence>
<dbReference type="SUPFAM" id="SSF81321">
    <property type="entry name" value="Family A G protein-coupled receptor-like"/>
    <property type="match status" value="1"/>
</dbReference>
<dbReference type="InterPro" id="IPR017452">
    <property type="entry name" value="GPCR_Rhodpsn_7TM"/>
</dbReference>
<keyword evidence="2 5" id="KW-0812">Transmembrane</keyword>
<dbReference type="Gene3D" id="1.20.1070.10">
    <property type="entry name" value="Rhodopsin 7-helix transmembrane proteins"/>
    <property type="match status" value="1"/>
</dbReference>
<dbReference type="PROSITE" id="PS50262">
    <property type="entry name" value="G_PROTEIN_RECEP_F1_2"/>
    <property type="match status" value="1"/>
</dbReference>
<evidence type="ECO:0000256" key="5">
    <source>
        <dbReference type="SAM" id="Phobius"/>
    </source>
</evidence>
<evidence type="ECO:0000313" key="8">
    <source>
        <dbReference type="Proteomes" id="UP000311919"/>
    </source>
</evidence>
<proteinExistence type="predicted"/>
<comment type="subcellular location">
    <subcellularLocation>
        <location evidence="1">Membrane</location>
    </subcellularLocation>
</comment>
<feature type="transmembrane region" description="Helical" evidence="5">
    <location>
        <begin position="12"/>
        <end position="33"/>
    </location>
</feature>
<dbReference type="OrthoDB" id="6255024at2759"/>
<evidence type="ECO:0000256" key="2">
    <source>
        <dbReference type="ARBA" id="ARBA00022692"/>
    </source>
</evidence>
<dbReference type="PRINTS" id="PR00237">
    <property type="entry name" value="GPCRRHODOPSN"/>
</dbReference>
<gene>
    <name evidence="7" type="ORF">EWB00_006857</name>
</gene>
<sequence length="328" mass="37432">MNGTVYVTLPIRITIIVEGVIGTIFNIIAIVVIFKVSIGSKFTTFLLRTQSILDLSACLSAATYNIIQSTDHYNEPTGLYTIDLLICHLWFRNAAFWLSCILSVQNLVCISLDRVSSVIILGSRKSYTTKFFILYFVYMLCMFLILYLPTPLLRRYTGIQCIMDFSFPWIDTKVFLDYIVYSWIVFAYFLPVIVMLLSHVWVIYTIKKSQSPSQGDMLRNTESNMKIKRKLIQLVITTAIVSLQQAILHSFECINQILIICEVIMYSYGTPMEQMGTVLILFGCSSNPCIFVFSMAALRKRLLLLFKCKVEKMSSFGTTDAQSKSFGE</sequence>
<dbReference type="GO" id="GO:0004930">
    <property type="term" value="F:G protein-coupled receptor activity"/>
    <property type="evidence" value="ECO:0007669"/>
    <property type="project" value="InterPro"/>
</dbReference>
<keyword evidence="3 5" id="KW-1133">Transmembrane helix</keyword>
<protein>
    <submittedName>
        <fullName evidence="7">Amine GPCR</fullName>
    </submittedName>
</protein>
<dbReference type="CDD" id="cd00637">
    <property type="entry name" value="7tm_classA_rhodopsin-like"/>
    <property type="match status" value="1"/>
</dbReference>
<feature type="transmembrane region" description="Helical" evidence="5">
    <location>
        <begin position="132"/>
        <end position="150"/>
    </location>
</feature>
<evidence type="ECO:0000256" key="3">
    <source>
        <dbReference type="ARBA" id="ARBA00022989"/>
    </source>
</evidence>
<keyword evidence="8" id="KW-1185">Reference proteome</keyword>
<feature type="domain" description="G-protein coupled receptors family 1 profile" evidence="6">
    <location>
        <begin position="25"/>
        <end position="291"/>
    </location>
</feature>
<dbReference type="EMBL" id="SKCS01000404">
    <property type="protein sequence ID" value="TNN08699.1"/>
    <property type="molecule type" value="Genomic_DNA"/>
</dbReference>
<dbReference type="PANTHER" id="PTHR45698">
    <property type="entry name" value="TRACE AMINE-ASSOCIATED RECEPTOR 19N-RELATED"/>
    <property type="match status" value="1"/>
</dbReference>
<dbReference type="Proteomes" id="UP000311919">
    <property type="component" value="Unassembled WGS sequence"/>
</dbReference>
<reference evidence="7 8" key="1">
    <citation type="submission" date="2019-03" db="EMBL/GenBank/DDBJ databases">
        <title>An improved genome assembly of the fluke Schistosoma japonicum.</title>
        <authorList>
            <person name="Hu W."/>
            <person name="Luo F."/>
            <person name="Yin M."/>
            <person name="Mo X."/>
            <person name="Sun C."/>
            <person name="Wu Q."/>
            <person name="Zhu B."/>
            <person name="Xiang M."/>
            <person name="Wang J."/>
            <person name="Wang Y."/>
            <person name="Zhang T."/>
            <person name="Xu B."/>
            <person name="Zheng H."/>
            <person name="Feng Z."/>
        </authorList>
    </citation>
    <scope>NUCLEOTIDE SEQUENCE [LARGE SCALE GENOMIC DNA]</scope>
    <source>
        <strain evidence="7">HuSjv2</strain>
        <tissue evidence="7">Worms</tissue>
    </source>
</reference>
<feature type="transmembrane region" description="Helical" evidence="5">
    <location>
        <begin position="275"/>
        <end position="298"/>
    </location>
</feature>
<evidence type="ECO:0000256" key="1">
    <source>
        <dbReference type="ARBA" id="ARBA00004370"/>
    </source>
</evidence>